<proteinExistence type="predicted"/>
<dbReference type="WBParaSite" id="ECPE_0000252701-mRNA-1">
    <property type="protein sequence ID" value="ECPE_0000252701-mRNA-1"/>
    <property type="gene ID" value="ECPE_0000252701"/>
</dbReference>
<accession>A0A183A6E2</accession>
<dbReference type="Proteomes" id="UP000272942">
    <property type="component" value="Unassembled WGS sequence"/>
</dbReference>
<dbReference type="EMBL" id="UZAN01039675">
    <property type="protein sequence ID" value="VDP66716.1"/>
    <property type="molecule type" value="Genomic_DNA"/>
</dbReference>
<dbReference type="OrthoDB" id="10028801at2759"/>
<protein>
    <submittedName>
        <fullName evidence="3">DUF4912 domain-containing protein</fullName>
    </submittedName>
</protein>
<reference evidence="3" key="1">
    <citation type="submission" date="2016-06" db="UniProtKB">
        <authorList>
            <consortium name="WormBaseParasite"/>
        </authorList>
    </citation>
    <scope>IDENTIFICATION</scope>
</reference>
<sequence length="154" mass="17688">MRFQVHTNLVHTLRRKCIGDSIFIFCFLVAHDLLPRVQTTGATLLESLHYLDIQGPQHTRVRLNDSTSLRCRVTFVVVNRTQQSGLNTTAEHTPTWYGIAPGSVQPRIPLVIQWVKDGFGYDQDSLWHTFNGRYRIAESKDEGKRGWILNTIIL</sequence>
<evidence type="ECO:0000313" key="1">
    <source>
        <dbReference type="EMBL" id="VDP66716.1"/>
    </source>
</evidence>
<name>A0A183A6E2_9TREM</name>
<dbReference type="AlphaFoldDB" id="A0A183A6E2"/>
<reference evidence="1 2" key="2">
    <citation type="submission" date="2018-11" db="EMBL/GenBank/DDBJ databases">
        <authorList>
            <consortium name="Pathogen Informatics"/>
        </authorList>
    </citation>
    <scope>NUCLEOTIDE SEQUENCE [LARGE SCALE GENOMIC DNA]</scope>
    <source>
        <strain evidence="1 2">Egypt</strain>
    </source>
</reference>
<keyword evidence="2" id="KW-1185">Reference proteome</keyword>
<gene>
    <name evidence="1" type="ORF">ECPE_LOCUS2527</name>
</gene>
<organism evidence="3">
    <name type="scientific">Echinostoma caproni</name>
    <dbReference type="NCBI Taxonomy" id="27848"/>
    <lineage>
        <taxon>Eukaryota</taxon>
        <taxon>Metazoa</taxon>
        <taxon>Spiralia</taxon>
        <taxon>Lophotrochozoa</taxon>
        <taxon>Platyhelminthes</taxon>
        <taxon>Trematoda</taxon>
        <taxon>Digenea</taxon>
        <taxon>Plagiorchiida</taxon>
        <taxon>Echinostomata</taxon>
        <taxon>Echinostomatoidea</taxon>
        <taxon>Echinostomatidae</taxon>
        <taxon>Echinostoma</taxon>
    </lineage>
</organism>
<evidence type="ECO:0000313" key="2">
    <source>
        <dbReference type="Proteomes" id="UP000272942"/>
    </source>
</evidence>
<evidence type="ECO:0000313" key="3">
    <source>
        <dbReference type="WBParaSite" id="ECPE_0000252701-mRNA-1"/>
    </source>
</evidence>